<dbReference type="STRING" id="1267423.SAMN05216290_0512"/>
<dbReference type="Gene3D" id="2.60.450.10">
    <property type="entry name" value="Lipopolysaccharide (LPS) transport protein A like domain"/>
    <property type="match status" value="1"/>
</dbReference>
<sequence>MKQFFQLVLSLAFLATLSACVGEQQKLADMEEYTGPIFESTDVEVYMSDSTVLKLILRGKKQIQQQNGDIEFPEGFRITFFDKNENTTTEITALQGYKKADQNVYQAIGDVLVRDLIENKTLSSEEMYWDPTKEIIYTDKFVTIETEEQLVLAEGMKAPQDFSTYELINVRDSEIILKDNEEFR</sequence>
<reference evidence="3" key="1">
    <citation type="submission" date="2016-10" db="EMBL/GenBank/DDBJ databases">
        <authorList>
            <person name="Varghese N."/>
            <person name="Submissions S."/>
        </authorList>
    </citation>
    <scope>NUCLEOTIDE SEQUENCE [LARGE SCALE GENOMIC DNA]</scope>
    <source>
        <strain evidence="3">CGMCC 1.12402</strain>
    </source>
</reference>
<dbReference type="GO" id="GO:0015221">
    <property type="term" value="F:lipopolysaccharide transmembrane transporter activity"/>
    <property type="evidence" value="ECO:0007669"/>
    <property type="project" value="InterPro"/>
</dbReference>
<dbReference type="Proteomes" id="UP000199437">
    <property type="component" value="Unassembled WGS sequence"/>
</dbReference>
<name>A0A1I0MLR2_9BACT</name>
<dbReference type="PROSITE" id="PS51257">
    <property type="entry name" value="PROKAR_LIPOPROTEIN"/>
    <property type="match status" value="1"/>
</dbReference>
<keyword evidence="3" id="KW-1185">Reference proteome</keyword>
<dbReference type="OrthoDB" id="9812080at2"/>
<gene>
    <name evidence="2" type="ORF">SAMN05216290_0512</name>
</gene>
<organism evidence="2 3">
    <name type="scientific">Roseivirga pacifica</name>
    <dbReference type="NCBI Taxonomy" id="1267423"/>
    <lineage>
        <taxon>Bacteria</taxon>
        <taxon>Pseudomonadati</taxon>
        <taxon>Bacteroidota</taxon>
        <taxon>Cytophagia</taxon>
        <taxon>Cytophagales</taxon>
        <taxon>Roseivirgaceae</taxon>
        <taxon>Roseivirga</taxon>
    </lineage>
</organism>
<dbReference type="AlphaFoldDB" id="A0A1I0MLR2"/>
<feature type="signal peptide" evidence="1">
    <location>
        <begin position="1"/>
        <end position="21"/>
    </location>
</feature>
<dbReference type="InterPro" id="IPR026265">
    <property type="entry name" value="LptC"/>
</dbReference>
<proteinExistence type="predicted"/>
<evidence type="ECO:0000313" key="2">
    <source>
        <dbReference type="EMBL" id="SEV89294.1"/>
    </source>
</evidence>
<dbReference type="GeneID" id="99985272"/>
<accession>A0A1I0MLR2</accession>
<dbReference type="RefSeq" id="WP_090256820.1">
    <property type="nucleotide sequence ID" value="NZ_FOIR01000001.1"/>
</dbReference>
<keyword evidence="1" id="KW-0732">Signal</keyword>
<dbReference type="Pfam" id="PF06835">
    <property type="entry name" value="LptC"/>
    <property type="match status" value="1"/>
</dbReference>
<dbReference type="NCBIfam" id="TIGR04409">
    <property type="entry name" value="LptC_YrbK"/>
    <property type="match status" value="1"/>
</dbReference>
<dbReference type="GO" id="GO:0005886">
    <property type="term" value="C:plasma membrane"/>
    <property type="evidence" value="ECO:0007669"/>
    <property type="project" value="InterPro"/>
</dbReference>
<evidence type="ECO:0000256" key="1">
    <source>
        <dbReference type="SAM" id="SignalP"/>
    </source>
</evidence>
<feature type="chain" id="PRO_5011772605" evidence="1">
    <location>
        <begin position="22"/>
        <end position="184"/>
    </location>
</feature>
<protein>
    <submittedName>
        <fullName evidence="2">LPS export ABC transporter protein LptC</fullName>
    </submittedName>
</protein>
<dbReference type="EMBL" id="FOIR01000001">
    <property type="protein sequence ID" value="SEV89294.1"/>
    <property type="molecule type" value="Genomic_DNA"/>
</dbReference>
<dbReference type="InterPro" id="IPR010664">
    <property type="entry name" value="LipoPS_assembly_LptC-rel"/>
</dbReference>
<evidence type="ECO:0000313" key="3">
    <source>
        <dbReference type="Proteomes" id="UP000199437"/>
    </source>
</evidence>